<dbReference type="PANTHER" id="PTHR10039">
    <property type="entry name" value="AMELOGENIN"/>
    <property type="match status" value="1"/>
</dbReference>
<dbReference type="PROSITE" id="PS50297">
    <property type="entry name" value="ANK_REP_REGION"/>
    <property type="match status" value="2"/>
</dbReference>
<dbReference type="InterPro" id="IPR036770">
    <property type="entry name" value="Ankyrin_rpt-contain_sf"/>
</dbReference>
<reference evidence="3 4" key="1">
    <citation type="submission" date="2018-12" db="EMBL/GenBank/DDBJ databases">
        <title>Genome of Verticillium dahliae isolate Getta Getta.</title>
        <authorList>
            <person name="Gardiner D.M."/>
        </authorList>
    </citation>
    <scope>NUCLEOTIDE SEQUENCE [LARGE SCALE GENOMIC DNA]</scope>
    <source>
        <strain evidence="3 4">Getta Getta</strain>
    </source>
</reference>
<dbReference type="InterPro" id="IPR002110">
    <property type="entry name" value="Ankyrin_rpt"/>
</dbReference>
<accession>A0A444RK55</accession>
<protein>
    <submittedName>
        <fullName evidence="3">Uncharacterized protein</fullName>
    </submittedName>
</protein>
<evidence type="ECO:0000313" key="3">
    <source>
        <dbReference type="EMBL" id="RXG41465.1"/>
    </source>
</evidence>
<dbReference type="Pfam" id="PF12796">
    <property type="entry name" value="Ank_2"/>
    <property type="match status" value="1"/>
</dbReference>
<dbReference type="Gene3D" id="1.25.40.20">
    <property type="entry name" value="Ankyrin repeat-containing domain"/>
    <property type="match status" value="1"/>
</dbReference>
<evidence type="ECO:0000256" key="2">
    <source>
        <dbReference type="SAM" id="MobiDB-lite"/>
    </source>
</evidence>
<dbReference type="AlphaFoldDB" id="A0A444RK55"/>
<organism evidence="3 4">
    <name type="scientific">Verticillium dahliae</name>
    <name type="common">Verticillium wilt</name>
    <dbReference type="NCBI Taxonomy" id="27337"/>
    <lineage>
        <taxon>Eukaryota</taxon>
        <taxon>Fungi</taxon>
        <taxon>Dikarya</taxon>
        <taxon>Ascomycota</taxon>
        <taxon>Pezizomycotina</taxon>
        <taxon>Sordariomycetes</taxon>
        <taxon>Hypocreomycetidae</taxon>
        <taxon>Glomerellales</taxon>
        <taxon>Plectosphaerellaceae</taxon>
        <taxon>Verticillium</taxon>
    </lineage>
</organism>
<keyword evidence="1" id="KW-0040">ANK repeat</keyword>
<dbReference type="SUPFAM" id="SSF48403">
    <property type="entry name" value="Ankyrin repeat"/>
    <property type="match status" value="1"/>
</dbReference>
<evidence type="ECO:0000256" key="1">
    <source>
        <dbReference type="PROSITE-ProRule" id="PRU00023"/>
    </source>
</evidence>
<dbReference type="Proteomes" id="UP000288725">
    <property type="component" value="Unassembled WGS sequence"/>
</dbReference>
<dbReference type="PROSITE" id="PS50088">
    <property type="entry name" value="ANK_REPEAT"/>
    <property type="match status" value="2"/>
</dbReference>
<dbReference type="PANTHER" id="PTHR10039:SF14">
    <property type="entry name" value="NACHT DOMAIN-CONTAINING PROTEIN"/>
    <property type="match status" value="1"/>
</dbReference>
<feature type="repeat" description="ANK" evidence="1">
    <location>
        <begin position="405"/>
        <end position="437"/>
    </location>
</feature>
<sequence length="536" mass="59335">MDDRSTSAANFLHATTNAIAGTETRILIVSRFLAGFQHALKRGDRGTLSEYKLGPDDVQPDITAYSRDIVDRKLSNKNLVLRSSLSEAMATRCEGQFLWLRLQGESLRRGMSKRQLEEAVEETPTELDRVYDHNWKRITQLRDADRRRACALLRWAVFGLRPLAIEESDCDDLAVEDLCDSVDDDYIGSEILGLCGPLLEVKTDHSDVSPGRRTLHLPHFTVRQYILSNLPSPERISRNSLRASCEMLHHTLLAEVCLRFISLPSIWKQNSSFSPTIGTRFLHYAASSWHRHVLSGVGDEPTLMELAMRLFEKDNPCFIHWSNLVVRADTSAQEEAINPPGPLYHAVSLELSDLVVILVQSKKCDVNEGFERGMSPLVIASASGVVAVVSTLIEAGADTTVAANDGWTPVNAASDSGHTEVVKLLLENGADITVADTSAREWCGHHGRRQQWTDTGLKPAIPRLRNGPGTNWERTSPAAFWSRPRRYGPPATPGATPGPASRYRESSPKRGRPCLADRRRTAAATPARLPALCPLT</sequence>
<proteinExistence type="predicted"/>
<gene>
    <name evidence="3" type="ORF">VDGE_30796</name>
</gene>
<name>A0A444RK55_VERDA</name>
<dbReference type="SMART" id="SM00248">
    <property type="entry name" value="ANK"/>
    <property type="match status" value="2"/>
</dbReference>
<feature type="region of interest" description="Disordered" evidence="2">
    <location>
        <begin position="458"/>
        <end position="525"/>
    </location>
</feature>
<feature type="repeat" description="ANK" evidence="1">
    <location>
        <begin position="372"/>
        <end position="404"/>
    </location>
</feature>
<comment type="caution">
    <text evidence="3">The sequence shown here is derived from an EMBL/GenBank/DDBJ whole genome shotgun (WGS) entry which is preliminary data.</text>
</comment>
<dbReference type="EMBL" id="RSDZ01000212">
    <property type="protein sequence ID" value="RXG41465.1"/>
    <property type="molecule type" value="Genomic_DNA"/>
</dbReference>
<evidence type="ECO:0000313" key="4">
    <source>
        <dbReference type="Proteomes" id="UP000288725"/>
    </source>
</evidence>